<dbReference type="InterPro" id="IPR019826">
    <property type="entry name" value="Carboxylesterase_B_AS"/>
</dbReference>
<evidence type="ECO:0000259" key="9">
    <source>
        <dbReference type="Pfam" id="PF00135"/>
    </source>
</evidence>
<proteinExistence type="inferred from homology"/>
<keyword evidence="11" id="KW-1185">Reference proteome</keyword>
<dbReference type="GO" id="GO:0005615">
    <property type="term" value="C:extracellular space"/>
    <property type="evidence" value="ECO:0007669"/>
    <property type="project" value="TreeGrafter"/>
</dbReference>
<evidence type="ECO:0000256" key="7">
    <source>
        <dbReference type="RuleBase" id="RU361235"/>
    </source>
</evidence>
<feature type="chain" id="PRO_5039748965" description="Carboxylic ester hydrolase" evidence="7">
    <location>
        <begin position="24"/>
        <end position="638"/>
    </location>
</feature>
<dbReference type="Gene3D" id="3.40.50.1820">
    <property type="entry name" value="alpha/beta hydrolase"/>
    <property type="match status" value="1"/>
</dbReference>
<dbReference type="SUPFAM" id="SSF53474">
    <property type="entry name" value="alpha/beta-Hydrolases"/>
    <property type="match status" value="1"/>
</dbReference>
<dbReference type="GO" id="GO:0006581">
    <property type="term" value="P:acetylcholine catabolic process"/>
    <property type="evidence" value="ECO:0007669"/>
    <property type="project" value="TreeGrafter"/>
</dbReference>
<protein>
    <recommendedName>
        <fullName evidence="7">Carboxylic ester hydrolase</fullName>
        <ecNumber evidence="7">3.1.1.-</ecNumber>
    </recommendedName>
</protein>
<evidence type="ECO:0000256" key="2">
    <source>
        <dbReference type="ARBA" id="ARBA00022487"/>
    </source>
</evidence>
<dbReference type="AlphaFoldDB" id="A0A9D4PVI1"/>
<dbReference type="PRINTS" id="PR00878">
    <property type="entry name" value="CHOLNESTRASE"/>
</dbReference>
<comment type="catalytic activity">
    <reaction evidence="6">
        <text>acetylcholine + H2O = choline + acetate + H(+)</text>
        <dbReference type="Rhea" id="RHEA:17561"/>
        <dbReference type="ChEBI" id="CHEBI:15354"/>
        <dbReference type="ChEBI" id="CHEBI:15355"/>
        <dbReference type="ChEBI" id="CHEBI:15377"/>
        <dbReference type="ChEBI" id="CHEBI:15378"/>
        <dbReference type="ChEBI" id="CHEBI:30089"/>
        <dbReference type="EC" id="3.1.1.7"/>
    </reaction>
</comment>
<dbReference type="Pfam" id="PF00135">
    <property type="entry name" value="COesterase"/>
    <property type="match status" value="1"/>
</dbReference>
<evidence type="ECO:0000256" key="6">
    <source>
        <dbReference type="ARBA" id="ARBA00048484"/>
    </source>
</evidence>
<feature type="domain" description="Carboxylesterase type B" evidence="9">
    <location>
        <begin position="26"/>
        <end position="570"/>
    </location>
</feature>
<feature type="region of interest" description="Disordered" evidence="8">
    <location>
        <begin position="578"/>
        <end position="611"/>
    </location>
</feature>
<organism evidence="10 11">
    <name type="scientific">Rhipicephalus sanguineus</name>
    <name type="common">Brown dog tick</name>
    <name type="synonym">Ixodes sanguineus</name>
    <dbReference type="NCBI Taxonomy" id="34632"/>
    <lineage>
        <taxon>Eukaryota</taxon>
        <taxon>Metazoa</taxon>
        <taxon>Ecdysozoa</taxon>
        <taxon>Arthropoda</taxon>
        <taxon>Chelicerata</taxon>
        <taxon>Arachnida</taxon>
        <taxon>Acari</taxon>
        <taxon>Parasitiformes</taxon>
        <taxon>Ixodida</taxon>
        <taxon>Ixodoidea</taxon>
        <taxon>Ixodidae</taxon>
        <taxon>Rhipicephalinae</taxon>
        <taxon>Rhipicephalus</taxon>
        <taxon>Rhipicephalus</taxon>
    </lineage>
</organism>
<dbReference type="InterPro" id="IPR050654">
    <property type="entry name" value="AChE-related_enzymes"/>
</dbReference>
<evidence type="ECO:0000313" key="11">
    <source>
        <dbReference type="Proteomes" id="UP000821837"/>
    </source>
</evidence>
<evidence type="ECO:0000256" key="3">
    <source>
        <dbReference type="ARBA" id="ARBA00022801"/>
    </source>
</evidence>
<name>A0A9D4PVI1_RHISA</name>
<evidence type="ECO:0000256" key="4">
    <source>
        <dbReference type="ARBA" id="ARBA00023157"/>
    </source>
</evidence>
<evidence type="ECO:0000313" key="10">
    <source>
        <dbReference type="EMBL" id="KAH7952445.1"/>
    </source>
</evidence>
<dbReference type="GO" id="GO:0019695">
    <property type="term" value="P:choline metabolic process"/>
    <property type="evidence" value="ECO:0007669"/>
    <property type="project" value="TreeGrafter"/>
</dbReference>
<reference evidence="10" key="1">
    <citation type="journal article" date="2020" name="Cell">
        <title>Large-Scale Comparative Analyses of Tick Genomes Elucidate Their Genetic Diversity and Vector Capacities.</title>
        <authorList>
            <consortium name="Tick Genome and Microbiome Consortium (TIGMIC)"/>
            <person name="Jia N."/>
            <person name="Wang J."/>
            <person name="Shi W."/>
            <person name="Du L."/>
            <person name="Sun Y."/>
            <person name="Zhan W."/>
            <person name="Jiang J.F."/>
            <person name="Wang Q."/>
            <person name="Zhang B."/>
            <person name="Ji P."/>
            <person name="Bell-Sakyi L."/>
            <person name="Cui X.M."/>
            <person name="Yuan T.T."/>
            <person name="Jiang B.G."/>
            <person name="Yang W.F."/>
            <person name="Lam T.T."/>
            <person name="Chang Q.C."/>
            <person name="Ding S.J."/>
            <person name="Wang X.J."/>
            <person name="Zhu J.G."/>
            <person name="Ruan X.D."/>
            <person name="Zhao L."/>
            <person name="Wei J.T."/>
            <person name="Ye R.Z."/>
            <person name="Que T.C."/>
            <person name="Du C.H."/>
            <person name="Zhou Y.H."/>
            <person name="Cheng J.X."/>
            <person name="Dai P.F."/>
            <person name="Guo W.B."/>
            <person name="Han X.H."/>
            <person name="Huang E.J."/>
            <person name="Li L.F."/>
            <person name="Wei W."/>
            <person name="Gao Y.C."/>
            <person name="Liu J.Z."/>
            <person name="Shao H.Z."/>
            <person name="Wang X."/>
            <person name="Wang C.C."/>
            <person name="Yang T.C."/>
            <person name="Huo Q.B."/>
            <person name="Li W."/>
            <person name="Chen H.Y."/>
            <person name="Chen S.E."/>
            <person name="Zhou L.G."/>
            <person name="Ni X.B."/>
            <person name="Tian J.H."/>
            <person name="Sheng Y."/>
            <person name="Liu T."/>
            <person name="Pan Y.S."/>
            <person name="Xia L.Y."/>
            <person name="Li J."/>
            <person name="Zhao F."/>
            <person name="Cao W.C."/>
        </authorList>
    </citation>
    <scope>NUCLEOTIDE SEQUENCE</scope>
    <source>
        <strain evidence="10">Rsan-2018</strain>
    </source>
</reference>
<keyword evidence="5" id="KW-0325">Glycoprotein</keyword>
<keyword evidence="2" id="KW-0719">Serine esterase</keyword>
<feature type="signal peptide" evidence="7">
    <location>
        <begin position="1"/>
        <end position="23"/>
    </location>
</feature>
<comment type="caution">
    <text evidence="10">The sequence shown here is derived from an EMBL/GenBank/DDBJ whole genome shotgun (WGS) entry which is preliminary data.</text>
</comment>
<comment type="similarity">
    <text evidence="1 7">Belongs to the type-B carboxylesterase/lipase family.</text>
</comment>
<keyword evidence="3 7" id="KW-0378">Hydrolase</keyword>
<evidence type="ECO:0000256" key="8">
    <source>
        <dbReference type="SAM" id="MobiDB-lite"/>
    </source>
</evidence>
<reference evidence="10" key="2">
    <citation type="submission" date="2021-09" db="EMBL/GenBank/DDBJ databases">
        <authorList>
            <person name="Jia N."/>
            <person name="Wang J."/>
            <person name="Shi W."/>
            <person name="Du L."/>
            <person name="Sun Y."/>
            <person name="Zhan W."/>
            <person name="Jiang J."/>
            <person name="Wang Q."/>
            <person name="Zhang B."/>
            <person name="Ji P."/>
            <person name="Sakyi L.B."/>
            <person name="Cui X."/>
            <person name="Yuan T."/>
            <person name="Jiang B."/>
            <person name="Yang W."/>
            <person name="Lam T.T.-Y."/>
            <person name="Chang Q."/>
            <person name="Ding S."/>
            <person name="Wang X."/>
            <person name="Zhu J."/>
            <person name="Ruan X."/>
            <person name="Zhao L."/>
            <person name="Wei J."/>
            <person name="Que T."/>
            <person name="Du C."/>
            <person name="Cheng J."/>
            <person name="Dai P."/>
            <person name="Han X."/>
            <person name="Huang E."/>
            <person name="Gao Y."/>
            <person name="Liu J."/>
            <person name="Shao H."/>
            <person name="Ye R."/>
            <person name="Li L."/>
            <person name="Wei W."/>
            <person name="Wang X."/>
            <person name="Wang C."/>
            <person name="Huo Q."/>
            <person name="Li W."/>
            <person name="Guo W."/>
            <person name="Chen H."/>
            <person name="Chen S."/>
            <person name="Zhou L."/>
            <person name="Zhou L."/>
            <person name="Ni X."/>
            <person name="Tian J."/>
            <person name="Zhou Y."/>
            <person name="Sheng Y."/>
            <person name="Liu T."/>
            <person name="Pan Y."/>
            <person name="Xia L."/>
            <person name="Li J."/>
            <person name="Zhao F."/>
            <person name="Cao W."/>
        </authorList>
    </citation>
    <scope>NUCLEOTIDE SEQUENCE</scope>
    <source>
        <strain evidence="10">Rsan-2018</strain>
        <tissue evidence="10">Larvae</tissue>
    </source>
</reference>
<evidence type="ECO:0000256" key="5">
    <source>
        <dbReference type="ARBA" id="ARBA00023180"/>
    </source>
</evidence>
<dbReference type="GO" id="GO:0003990">
    <property type="term" value="F:acetylcholinesterase activity"/>
    <property type="evidence" value="ECO:0007669"/>
    <property type="project" value="UniProtKB-EC"/>
</dbReference>
<dbReference type="InterPro" id="IPR029058">
    <property type="entry name" value="AB_hydrolase_fold"/>
</dbReference>
<accession>A0A9D4PVI1</accession>
<dbReference type="OrthoDB" id="6479493at2759"/>
<dbReference type="PANTHER" id="PTHR43918:SF4">
    <property type="entry name" value="CARBOXYLIC ESTER HYDROLASE"/>
    <property type="match status" value="1"/>
</dbReference>
<dbReference type="Proteomes" id="UP000821837">
    <property type="component" value="Chromosome 5"/>
</dbReference>
<gene>
    <name evidence="10" type="ORF">HPB52_023466</name>
</gene>
<dbReference type="InterPro" id="IPR000997">
    <property type="entry name" value="Cholinesterase"/>
</dbReference>
<dbReference type="EC" id="3.1.1.-" evidence="7"/>
<sequence>MALKVCSLFTLAVFVASSAGAAAEDVPVIRTTAGDVVGKRLRANGIDVDAYLGIPYGQPPVGERRFMKPLPAVPWSGVFRADTMNPGCVQTDFVVTDDAKIDMSNSVEDCLRLNVWRPRRDCNGSSENATTVATTCQNTLPVFVFIYGGLFTWGSSSLFLYDGLEFAARANVIFVSFNYRLGPLGFLNASVPGAEGNMGLYDQVEALRWVQNNARAFGGDPGAVTLAGQSAGAVSVSYHIISELSRGLFQRAVLLSGTPGTLAYSEKIDQHENFQAISTAMNCTNFYLSGKEKIDTALDCLRKADAQRLVHDVESSMAYRYITILPGYGDSFLPHSPIDLDKTRMNVKDIFFGTTQDDGAVLVSAMYSKLKWLKGSVDGRTILRVFLRNFFRVSLSNSLQFEDAYFGSAQQVSELEMLRALSEVITDLSFICATDLFAQAALKDKVSLFRYVFNHRPSYSFWEKWVSVTHNDDLPFFLGTLRVDKQVVQKQNDSFGELLRKTFSVTPEELTFSDELIKALAEFSWTGKPKIPKSDMEWPKYTKENKAYVILKPNDYSVAYGPRSKKCHLWEPYLIKRQPAPTTPAPKHKPTPKRIPEKRPGKPLRPLDNFVESSASTGPLSSAAALASMLFAIAFNRS</sequence>
<keyword evidence="7" id="KW-0732">Signal</keyword>
<keyword evidence="4" id="KW-1015">Disulfide bond</keyword>
<dbReference type="PROSITE" id="PS00122">
    <property type="entry name" value="CARBOXYLESTERASE_B_1"/>
    <property type="match status" value="1"/>
</dbReference>
<dbReference type="InterPro" id="IPR002018">
    <property type="entry name" value="CarbesteraseB"/>
</dbReference>
<dbReference type="EMBL" id="JABSTV010001251">
    <property type="protein sequence ID" value="KAH7952445.1"/>
    <property type="molecule type" value="Genomic_DNA"/>
</dbReference>
<dbReference type="PANTHER" id="PTHR43918">
    <property type="entry name" value="ACETYLCHOLINESTERASE"/>
    <property type="match status" value="1"/>
</dbReference>
<dbReference type="GO" id="GO:0005886">
    <property type="term" value="C:plasma membrane"/>
    <property type="evidence" value="ECO:0007669"/>
    <property type="project" value="TreeGrafter"/>
</dbReference>
<evidence type="ECO:0000256" key="1">
    <source>
        <dbReference type="ARBA" id="ARBA00005964"/>
    </source>
</evidence>
<dbReference type="VEuPathDB" id="VectorBase:RSAN_043708"/>